<dbReference type="EMBL" id="CP010904">
    <property type="protein sequence ID" value="AKJ64515.1"/>
    <property type="molecule type" value="Genomic_DNA"/>
</dbReference>
<evidence type="ECO:0000256" key="1">
    <source>
        <dbReference type="PIRSR" id="PIRSR004789-50"/>
    </source>
</evidence>
<dbReference type="OrthoDB" id="9801109at2"/>
<feature type="binding site" evidence="2">
    <location>
        <position position="39"/>
    </location>
    <ligand>
        <name>Fe cation</name>
        <dbReference type="ChEBI" id="CHEBI:24875"/>
        <label>2</label>
    </ligand>
</feature>
<dbReference type="PIRSF" id="PIRSF004789">
    <property type="entry name" value="DR1281"/>
    <property type="match status" value="1"/>
</dbReference>
<dbReference type="PANTHER" id="PTHR36303">
    <property type="entry name" value="2',3'-CYCLIC-NUCLEOTIDE 2'-PHOSPHODIESTERASE"/>
    <property type="match status" value="1"/>
</dbReference>
<dbReference type="PATRIC" id="fig|1609981.3.peg.1317"/>
<feature type="binding site" evidence="2">
    <location>
        <position position="150"/>
    </location>
    <ligand>
        <name>Fe cation</name>
        <dbReference type="ChEBI" id="CHEBI:24875"/>
        <label>2</label>
    </ligand>
</feature>
<feature type="active site" description="Proton donor" evidence="1">
    <location>
        <position position="68"/>
    </location>
</feature>
<evidence type="ECO:0000313" key="4">
    <source>
        <dbReference type="Proteomes" id="UP000035268"/>
    </source>
</evidence>
<name>A0A0G3EI73_9BACT</name>
<dbReference type="Pfam" id="PF13277">
    <property type="entry name" value="YmdB"/>
    <property type="match status" value="1"/>
</dbReference>
<dbReference type="GO" id="GO:0004113">
    <property type="term" value="F:2',3'-cyclic-nucleotide 3'-phosphodiesterase activity"/>
    <property type="evidence" value="ECO:0007669"/>
    <property type="project" value="TreeGrafter"/>
</dbReference>
<gene>
    <name evidence="3" type="ORF">L21SP4_01267</name>
</gene>
<accession>A0A0G3EI73</accession>
<dbReference type="RefSeq" id="WP_052881844.1">
    <property type="nucleotide sequence ID" value="NZ_CP010904.1"/>
</dbReference>
<dbReference type="STRING" id="1307763.L21SP4_01267"/>
<feature type="binding site" evidence="2">
    <location>
        <position position="40"/>
    </location>
    <ligand>
        <name>Fe cation</name>
        <dbReference type="ChEBI" id="CHEBI:24875"/>
        <label>1</label>
    </ligand>
</feature>
<reference evidence="3 4" key="2">
    <citation type="journal article" date="2016" name="ISME J.">
        <title>Characterization of the first cultured representative of Verrucomicrobia subdivision 5 indicates the proposal of a novel phylum.</title>
        <authorList>
            <person name="Spring S."/>
            <person name="Bunk B."/>
            <person name="Sproer C."/>
            <person name="Schumann P."/>
            <person name="Rohde M."/>
            <person name="Tindall B.J."/>
            <person name="Klenk H.P."/>
        </authorList>
    </citation>
    <scope>NUCLEOTIDE SEQUENCE [LARGE SCALE GENOMIC DNA]</scope>
    <source>
        <strain evidence="3 4">L21-Fru-AB</strain>
    </source>
</reference>
<dbReference type="KEGG" id="vbl:L21SP4_01267"/>
<evidence type="ECO:0000256" key="2">
    <source>
        <dbReference type="PIRSR" id="PIRSR004789-51"/>
    </source>
</evidence>
<dbReference type="PANTHER" id="PTHR36303:SF1">
    <property type="entry name" value="2',3'-CYCLIC-NUCLEOTIDE 2'-PHOSPHODIESTERASE"/>
    <property type="match status" value="1"/>
</dbReference>
<feature type="binding site" evidence="2">
    <location>
        <position position="39"/>
    </location>
    <ligand>
        <name>Fe cation</name>
        <dbReference type="ChEBI" id="CHEBI:24875"/>
        <label>1</label>
    </ligand>
</feature>
<sequence>MEVLFVGDIVGRPGRTAFQRLVPEWRRDRGLDLVIANAENAAGGRGPGPSIADALFEAGADVLTLGDHAWDDREMIAHIASERRILRPANMPPGAPGRGDLRIDTPSGPVTVLSLIGRTFMGPNDCPFRAADDALKEARAPARVRIVDFHAEATSEKIAMGRYLDGRAAAVCGTHTHVQTSDERVLPGGTACITDVGMTGPRNSVLGREIEPVLEKFITHVPQRFGVAKGEAVLEAVRITIDQATGRAEAIERIREIVS</sequence>
<dbReference type="InterPro" id="IPR029052">
    <property type="entry name" value="Metallo-depent_PP-like"/>
</dbReference>
<keyword evidence="4" id="KW-1185">Reference proteome</keyword>
<dbReference type="AlphaFoldDB" id="A0A0G3EI73"/>
<dbReference type="Proteomes" id="UP000035268">
    <property type="component" value="Chromosome"/>
</dbReference>
<dbReference type="GO" id="GO:0046872">
    <property type="term" value="F:metal ion binding"/>
    <property type="evidence" value="ECO:0007669"/>
    <property type="project" value="UniProtKB-KW"/>
</dbReference>
<protein>
    <submittedName>
        <fullName evidence="3">Metallophosphoesterase, MG_246/ family</fullName>
    </submittedName>
</protein>
<feature type="binding site" evidence="2">
    <location>
        <position position="177"/>
    </location>
    <ligand>
        <name>Fe cation</name>
        <dbReference type="ChEBI" id="CHEBI:24875"/>
        <label>1</label>
    </ligand>
</feature>
<evidence type="ECO:0000313" key="3">
    <source>
        <dbReference type="EMBL" id="AKJ64515.1"/>
    </source>
</evidence>
<dbReference type="CDD" id="cd07382">
    <property type="entry name" value="MPP_DR1281"/>
    <property type="match status" value="1"/>
</dbReference>
<dbReference type="SUPFAM" id="SSF56300">
    <property type="entry name" value="Metallo-dependent phosphatases"/>
    <property type="match status" value="1"/>
</dbReference>
<reference evidence="4" key="1">
    <citation type="submission" date="2015-02" db="EMBL/GenBank/DDBJ databases">
        <title>Description and complete genome sequence of the first cultured representative of the subdivision 5 of the Verrucomicrobia phylum.</title>
        <authorList>
            <person name="Spring S."/>
            <person name="Bunk B."/>
            <person name="Sproer C."/>
            <person name="Klenk H.-P."/>
        </authorList>
    </citation>
    <scope>NUCLEOTIDE SEQUENCE [LARGE SCALE GENOMIC DNA]</scope>
    <source>
        <strain evidence="4">L21-Fru-AB</strain>
    </source>
</reference>
<dbReference type="InterPro" id="IPR005235">
    <property type="entry name" value="YmdB-like"/>
</dbReference>
<feature type="binding site" evidence="2">
    <location>
        <position position="8"/>
    </location>
    <ligand>
        <name>Fe cation</name>
        <dbReference type="ChEBI" id="CHEBI:24875"/>
        <label>1</label>
    </ligand>
</feature>
<dbReference type="Gene3D" id="3.60.21.10">
    <property type="match status" value="1"/>
</dbReference>
<proteinExistence type="predicted"/>
<keyword evidence="2" id="KW-0479">Metal-binding</keyword>
<organism evidence="3 4">
    <name type="scientific">Kiritimatiella glycovorans</name>
    <dbReference type="NCBI Taxonomy" id="1307763"/>
    <lineage>
        <taxon>Bacteria</taxon>
        <taxon>Pseudomonadati</taxon>
        <taxon>Kiritimatiellota</taxon>
        <taxon>Kiritimatiellia</taxon>
        <taxon>Kiritimatiellales</taxon>
        <taxon>Kiritimatiellaceae</taxon>
        <taxon>Kiritimatiella</taxon>
    </lineage>
</organism>
<feature type="binding site" evidence="2">
    <location>
        <position position="67"/>
    </location>
    <ligand>
        <name>Fe cation</name>
        <dbReference type="ChEBI" id="CHEBI:24875"/>
        <label>2</label>
    </ligand>
</feature>
<feature type="binding site" evidence="2">
    <location>
        <position position="175"/>
    </location>
    <ligand>
        <name>Fe cation</name>
        <dbReference type="ChEBI" id="CHEBI:24875"/>
        <label>2</label>
    </ligand>
</feature>